<dbReference type="PROSITE" id="PS50181">
    <property type="entry name" value="FBOX"/>
    <property type="match status" value="1"/>
</dbReference>
<evidence type="ECO:0000256" key="1">
    <source>
        <dbReference type="ARBA" id="ARBA00022737"/>
    </source>
</evidence>
<keyword evidence="1" id="KW-0677">Repeat</keyword>
<keyword evidence="6" id="KW-1185">Reference proteome</keyword>
<dbReference type="Gene3D" id="1.20.1280.50">
    <property type="match status" value="1"/>
</dbReference>
<dbReference type="InterPro" id="IPR001810">
    <property type="entry name" value="F-box_dom"/>
</dbReference>
<dbReference type="Proteomes" id="UP000248349">
    <property type="component" value="Unassembled WGS sequence"/>
</dbReference>
<dbReference type="SUPFAM" id="SSF48452">
    <property type="entry name" value="TPR-like"/>
    <property type="match status" value="1"/>
</dbReference>
<dbReference type="InterPro" id="IPR032675">
    <property type="entry name" value="LRR_dom_sf"/>
</dbReference>
<feature type="repeat" description="TPR" evidence="3">
    <location>
        <begin position="12"/>
        <end position="45"/>
    </location>
</feature>
<dbReference type="RefSeq" id="XP_025435654.1">
    <property type="nucleotide sequence ID" value="XM_025573030.1"/>
</dbReference>
<feature type="domain" description="F-box" evidence="4">
    <location>
        <begin position="137"/>
        <end position="183"/>
    </location>
</feature>
<dbReference type="Pfam" id="PF07719">
    <property type="entry name" value="TPR_2"/>
    <property type="match status" value="1"/>
</dbReference>
<dbReference type="PANTHER" id="PTHR22904">
    <property type="entry name" value="TPR REPEAT CONTAINING PROTEIN"/>
    <property type="match status" value="1"/>
</dbReference>
<dbReference type="SUPFAM" id="SSF81383">
    <property type="entry name" value="F-box domain"/>
    <property type="match status" value="1"/>
</dbReference>
<organism evidence="5 6">
    <name type="scientific">Aspergillus saccharolyticus JOP 1030-1</name>
    <dbReference type="NCBI Taxonomy" id="1450539"/>
    <lineage>
        <taxon>Eukaryota</taxon>
        <taxon>Fungi</taxon>
        <taxon>Dikarya</taxon>
        <taxon>Ascomycota</taxon>
        <taxon>Pezizomycotina</taxon>
        <taxon>Eurotiomycetes</taxon>
        <taxon>Eurotiomycetidae</taxon>
        <taxon>Eurotiales</taxon>
        <taxon>Aspergillaceae</taxon>
        <taxon>Aspergillus</taxon>
        <taxon>Aspergillus subgen. Circumdati</taxon>
    </lineage>
</organism>
<evidence type="ECO:0000256" key="2">
    <source>
        <dbReference type="ARBA" id="ARBA00022803"/>
    </source>
</evidence>
<dbReference type="SMART" id="SM00256">
    <property type="entry name" value="FBOX"/>
    <property type="match status" value="1"/>
</dbReference>
<evidence type="ECO:0000259" key="4">
    <source>
        <dbReference type="PROSITE" id="PS50181"/>
    </source>
</evidence>
<keyword evidence="2 3" id="KW-0802">TPR repeat</keyword>
<accession>A0A319AU35</accession>
<dbReference type="InterPro" id="IPR036047">
    <property type="entry name" value="F-box-like_dom_sf"/>
</dbReference>
<dbReference type="PROSITE" id="PS50005">
    <property type="entry name" value="TPR"/>
    <property type="match status" value="1"/>
</dbReference>
<dbReference type="PANTHER" id="PTHR22904:SF523">
    <property type="entry name" value="STRESS-INDUCED-PHOSPHOPROTEIN 1"/>
    <property type="match status" value="1"/>
</dbReference>
<dbReference type="InterPro" id="IPR019734">
    <property type="entry name" value="TPR_rpt"/>
</dbReference>
<dbReference type="Gene3D" id="3.80.10.10">
    <property type="entry name" value="Ribonuclease Inhibitor"/>
    <property type="match status" value="1"/>
</dbReference>
<proteinExistence type="predicted"/>
<dbReference type="Gene3D" id="1.25.40.10">
    <property type="entry name" value="Tetratricopeptide repeat domain"/>
    <property type="match status" value="1"/>
</dbReference>
<dbReference type="Pfam" id="PF12937">
    <property type="entry name" value="F-box-like"/>
    <property type="match status" value="1"/>
</dbReference>
<dbReference type="GO" id="GO:0051879">
    <property type="term" value="F:Hsp90 protein binding"/>
    <property type="evidence" value="ECO:0007669"/>
    <property type="project" value="TreeGrafter"/>
</dbReference>
<dbReference type="AlphaFoldDB" id="A0A319AU35"/>
<name>A0A319AU35_9EURO</name>
<dbReference type="OrthoDB" id="629492at2759"/>
<dbReference type="GeneID" id="37074258"/>
<dbReference type="EMBL" id="KZ821218">
    <property type="protein sequence ID" value="PYH49672.1"/>
    <property type="molecule type" value="Genomic_DNA"/>
</dbReference>
<dbReference type="STRING" id="1450539.A0A319AU35"/>
<gene>
    <name evidence="5" type="ORF">BP01DRAFT_330983</name>
</gene>
<evidence type="ECO:0000256" key="3">
    <source>
        <dbReference type="PROSITE-ProRule" id="PRU00339"/>
    </source>
</evidence>
<protein>
    <recommendedName>
        <fullName evidence="4">F-box domain-containing protein</fullName>
    </recommendedName>
</protein>
<dbReference type="SMART" id="SM00028">
    <property type="entry name" value="TPR"/>
    <property type="match status" value="2"/>
</dbReference>
<reference evidence="5 6" key="1">
    <citation type="submission" date="2016-12" db="EMBL/GenBank/DDBJ databases">
        <title>The genomes of Aspergillus section Nigri reveals drivers in fungal speciation.</title>
        <authorList>
            <consortium name="DOE Joint Genome Institute"/>
            <person name="Vesth T.C."/>
            <person name="Nybo J."/>
            <person name="Theobald S."/>
            <person name="Brandl J."/>
            <person name="Frisvad J.C."/>
            <person name="Nielsen K.F."/>
            <person name="Lyhne E.K."/>
            <person name="Kogle M.E."/>
            <person name="Kuo A."/>
            <person name="Riley R."/>
            <person name="Clum A."/>
            <person name="Nolan M."/>
            <person name="Lipzen A."/>
            <person name="Salamov A."/>
            <person name="Henrissat B."/>
            <person name="Wiebenga A."/>
            <person name="De Vries R.P."/>
            <person name="Grigoriev I.V."/>
            <person name="Mortensen U.H."/>
            <person name="Andersen M.R."/>
            <person name="Baker S.E."/>
        </authorList>
    </citation>
    <scope>NUCLEOTIDE SEQUENCE [LARGE SCALE GENOMIC DNA]</scope>
    <source>
        <strain evidence="5 6">JOP 1030-1</strain>
    </source>
</reference>
<dbReference type="InterPro" id="IPR011990">
    <property type="entry name" value="TPR-like_helical_dom_sf"/>
</dbReference>
<evidence type="ECO:0000313" key="6">
    <source>
        <dbReference type="Proteomes" id="UP000248349"/>
    </source>
</evidence>
<dbReference type="InterPro" id="IPR013105">
    <property type="entry name" value="TPR_2"/>
</dbReference>
<sequence>MISMAPLIRGEGDSLQQRGQLLFKQGNYQGALDAFTEALSCKKADVMSILDNRAATYIKLAQYDRALADSRNMVRKDTKDGRGILRYGQVLLLTGDRVKALKAYGYGLKTLSSDNPRRKLVLQLYCKVRDAASVKRLDPFSVLPLEIAMMVLRHLTFREIVVSTRVSKGWQRFLSMRDLWMRLDLSEARRKASSRAIRTYIQRSGVMLTHATLTNVAGPSQDKVLEYLSRCPKLEHLEIGDAIQRHDGLFDQFKGCKQLRTLIIAKGTPVSQENITKFLTSLPTLERIEIHNAQPSLETKVQWPSHLPMLRSITLSTEEAAVPPPGRVAALYLPSATESRPCVMPNLEEVRIDSYPKVWSPYTLSFDPNQFTKLRKLELRGVFLGQFALPRTLEHLSIHAGTCPVGEEFPFLIDQFPHLRHLHTLILRDLSWVTYDTLYKFLVTAEAPIRKLVVASCPKLDLAQLEQVLTEHPVELTELGVCALRGVNDMSVKALVRHLPHIYALDVSATEVTGGLVKSFADASPSDDLPRLKYLNVAHCEHVLYEAVAYGRSHKINVVTR</sequence>
<dbReference type="SUPFAM" id="SSF52047">
    <property type="entry name" value="RNI-like"/>
    <property type="match status" value="2"/>
</dbReference>
<evidence type="ECO:0000313" key="5">
    <source>
        <dbReference type="EMBL" id="PYH49672.1"/>
    </source>
</evidence>